<sequence length="149" mass="15206">MSKDLLDKYSSTRIVAGPGSLAQLGKLSKELGAARVLVVSDRGVASAGHTQRGLDSLESAGLAVDLYDGVEENPTTIHVGEGLERASAFRPDLLVGLGGGSAMDCAKGINFVYSCGGSMTDYRGVGKATSELLPMIGVPTTSGTGSETQ</sequence>
<evidence type="ECO:0000256" key="2">
    <source>
        <dbReference type="ARBA" id="ARBA00023002"/>
    </source>
</evidence>
<dbReference type="GO" id="GO:0046872">
    <property type="term" value="F:metal ion binding"/>
    <property type="evidence" value="ECO:0007669"/>
    <property type="project" value="InterPro"/>
</dbReference>
<dbReference type="FunFam" id="3.40.50.1970:FF:000003">
    <property type="entry name" value="Alcohol dehydrogenase, iron-containing"/>
    <property type="match status" value="1"/>
</dbReference>
<dbReference type="Pfam" id="PF00465">
    <property type="entry name" value="Fe-ADH"/>
    <property type="match status" value="1"/>
</dbReference>
<evidence type="ECO:0000313" key="4">
    <source>
        <dbReference type="EMBL" id="SVC46062.1"/>
    </source>
</evidence>
<name>A0A382MF51_9ZZZZ</name>
<feature type="domain" description="Alcohol dehydrogenase iron-type/glycerol dehydrogenase GldA" evidence="3">
    <location>
        <begin position="12"/>
        <end position="148"/>
    </location>
</feature>
<dbReference type="InterPro" id="IPR039697">
    <property type="entry name" value="Alcohol_dehydrogenase_Fe"/>
</dbReference>
<feature type="non-terminal residue" evidence="4">
    <location>
        <position position="149"/>
    </location>
</feature>
<evidence type="ECO:0000256" key="1">
    <source>
        <dbReference type="ARBA" id="ARBA00007358"/>
    </source>
</evidence>
<dbReference type="GO" id="GO:0004022">
    <property type="term" value="F:alcohol dehydrogenase (NAD+) activity"/>
    <property type="evidence" value="ECO:0007669"/>
    <property type="project" value="TreeGrafter"/>
</dbReference>
<evidence type="ECO:0000259" key="3">
    <source>
        <dbReference type="Pfam" id="PF00465"/>
    </source>
</evidence>
<dbReference type="AlphaFoldDB" id="A0A382MF51"/>
<reference evidence="4" key="1">
    <citation type="submission" date="2018-05" db="EMBL/GenBank/DDBJ databases">
        <authorList>
            <person name="Lanie J.A."/>
            <person name="Ng W.-L."/>
            <person name="Kazmierczak K.M."/>
            <person name="Andrzejewski T.M."/>
            <person name="Davidsen T.M."/>
            <person name="Wayne K.J."/>
            <person name="Tettelin H."/>
            <person name="Glass J.I."/>
            <person name="Rusch D."/>
            <person name="Podicherti R."/>
            <person name="Tsui H.-C.T."/>
            <person name="Winkler M.E."/>
        </authorList>
    </citation>
    <scope>NUCLEOTIDE SEQUENCE</scope>
</reference>
<protein>
    <recommendedName>
        <fullName evidence="3">Alcohol dehydrogenase iron-type/glycerol dehydrogenase GldA domain-containing protein</fullName>
    </recommendedName>
</protein>
<dbReference type="Gene3D" id="3.40.50.1970">
    <property type="match status" value="1"/>
</dbReference>
<dbReference type="SUPFAM" id="SSF56796">
    <property type="entry name" value="Dehydroquinate synthase-like"/>
    <property type="match status" value="1"/>
</dbReference>
<dbReference type="PANTHER" id="PTHR11496:SF102">
    <property type="entry name" value="ALCOHOL DEHYDROGENASE 4"/>
    <property type="match status" value="1"/>
</dbReference>
<accession>A0A382MF51</accession>
<dbReference type="InterPro" id="IPR001670">
    <property type="entry name" value="ADH_Fe/GldA"/>
</dbReference>
<proteinExistence type="inferred from homology"/>
<dbReference type="PANTHER" id="PTHR11496">
    <property type="entry name" value="ALCOHOL DEHYDROGENASE"/>
    <property type="match status" value="1"/>
</dbReference>
<dbReference type="EMBL" id="UINC01092459">
    <property type="protein sequence ID" value="SVC46062.1"/>
    <property type="molecule type" value="Genomic_DNA"/>
</dbReference>
<comment type="similarity">
    <text evidence="1">Belongs to the iron-containing alcohol dehydrogenase family.</text>
</comment>
<keyword evidence="2" id="KW-0560">Oxidoreductase</keyword>
<organism evidence="4">
    <name type="scientific">marine metagenome</name>
    <dbReference type="NCBI Taxonomy" id="408172"/>
    <lineage>
        <taxon>unclassified sequences</taxon>
        <taxon>metagenomes</taxon>
        <taxon>ecological metagenomes</taxon>
    </lineage>
</organism>
<gene>
    <name evidence="4" type="ORF">METZ01_LOCUS298916</name>
</gene>